<sequence length="447" mass="48940">MDAKVQVLESSFIAPSEPTPRKELWLSSLDLEFRVSTVVGGRSRSGDVHGVGVGHVPIIYLYHHNSSSDGAMADFFNVARLKEAMAKALVAFYPLAGRLGVSSDGRMEITCNDEDALFVVARAPDLTTDEVKAFKPSPELRNLLVPRIEPSSSSIIMAIQVTFLKCGGVALGTALHHISSDASSAFHFFQTWSAFSTHGDHAVMELPCHDLHPDALLTLHPKLIFSNPSGPLATKVFTISRAQIASLKHRCGGMMSTFCVVSALVWQCTCIARRLVPDSKVCLSFPIDLRRRMRPPLPNHYFGNAVFRLDVTSTARDIAKEALGSIAGRIKGVIDRMDEELVRSAIDYFEMAQIGSRPPKGTLPQTDLYIVSWFGRPHYDADFGWGKPQLMSLAEHGSGGCVCLMNNEGTTHDVGGSSDIRVVMCMEAVNMKELQWLLGCLVPRTKL</sequence>
<gene>
    <name evidence="4" type="ORF">SORBI_3003G069300</name>
</gene>
<dbReference type="HOGENOM" id="CLU_014546_5_1_1"/>
<protein>
    <submittedName>
        <fullName evidence="4">Uncharacterized protein</fullName>
    </submittedName>
</protein>
<dbReference type="Pfam" id="PF02458">
    <property type="entry name" value="Transferase"/>
    <property type="match status" value="1"/>
</dbReference>
<keyword evidence="3" id="KW-0012">Acyltransferase</keyword>
<organism evidence="4 5">
    <name type="scientific">Sorghum bicolor</name>
    <name type="common">Sorghum</name>
    <name type="synonym">Sorghum vulgare</name>
    <dbReference type="NCBI Taxonomy" id="4558"/>
    <lineage>
        <taxon>Eukaryota</taxon>
        <taxon>Viridiplantae</taxon>
        <taxon>Streptophyta</taxon>
        <taxon>Embryophyta</taxon>
        <taxon>Tracheophyta</taxon>
        <taxon>Spermatophyta</taxon>
        <taxon>Magnoliopsida</taxon>
        <taxon>Liliopsida</taxon>
        <taxon>Poales</taxon>
        <taxon>Poaceae</taxon>
        <taxon>PACMAD clade</taxon>
        <taxon>Panicoideae</taxon>
        <taxon>Andropogonodae</taxon>
        <taxon>Andropogoneae</taxon>
        <taxon>Sorghinae</taxon>
        <taxon>Sorghum</taxon>
    </lineage>
</organism>
<dbReference type="eggNOG" id="ENOG502QTJX">
    <property type="taxonomic scope" value="Eukaryota"/>
</dbReference>
<dbReference type="Proteomes" id="UP000000768">
    <property type="component" value="Chromosome 3"/>
</dbReference>
<dbReference type="GO" id="GO:0016747">
    <property type="term" value="F:acyltransferase activity, transferring groups other than amino-acyl groups"/>
    <property type="evidence" value="ECO:0000318"/>
    <property type="project" value="GO_Central"/>
</dbReference>
<dbReference type="AlphaFoldDB" id="C5XPX8"/>
<dbReference type="Gene3D" id="3.30.559.10">
    <property type="entry name" value="Chloramphenicol acetyltransferase-like domain"/>
    <property type="match status" value="2"/>
</dbReference>
<evidence type="ECO:0000313" key="5">
    <source>
        <dbReference type="Proteomes" id="UP000000768"/>
    </source>
</evidence>
<evidence type="ECO:0000256" key="2">
    <source>
        <dbReference type="ARBA" id="ARBA00022679"/>
    </source>
</evidence>
<dbReference type="EMBL" id="CM000762">
    <property type="protein sequence ID" value="EES02467.2"/>
    <property type="molecule type" value="Genomic_DNA"/>
</dbReference>
<evidence type="ECO:0000313" key="4">
    <source>
        <dbReference type="EMBL" id="EES02467.2"/>
    </source>
</evidence>
<keyword evidence="2" id="KW-0808">Transferase</keyword>
<dbReference type="InterPro" id="IPR050317">
    <property type="entry name" value="Plant_Fungal_Acyltransferase"/>
</dbReference>
<evidence type="ECO:0000256" key="3">
    <source>
        <dbReference type="ARBA" id="ARBA00023315"/>
    </source>
</evidence>
<dbReference type="InterPro" id="IPR023213">
    <property type="entry name" value="CAT-like_dom_sf"/>
</dbReference>
<dbReference type="Gramene" id="EES02467">
    <property type="protein sequence ID" value="EES02467"/>
    <property type="gene ID" value="SORBI_3003G069300"/>
</dbReference>
<dbReference type="PANTHER" id="PTHR31642:SF154">
    <property type="entry name" value="PUTRESCINE HYDROXYCINNAMOYLTRANSFERASE 1"/>
    <property type="match status" value="1"/>
</dbReference>
<reference evidence="5" key="2">
    <citation type="journal article" date="2018" name="Plant J.">
        <title>The Sorghum bicolor reference genome: improved assembly, gene annotations, a transcriptome atlas, and signatures of genome organization.</title>
        <authorList>
            <person name="McCormick R.F."/>
            <person name="Truong S.K."/>
            <person name="Sreedasyam A."/>
            <person name="Jenkins J."/>
            <person name="Shu S."/>
            <person name="Sims D."/>
            <person name="Kennedy M."/>
            <person name="Amirebrahimi M."/>
            <person name="Weers B.D."/>
            <person name="McKinley B."/>
            <person name="Mattison A."/>
            <person name="Morishige D.T."/>
            <person name="Grimwood J."/>
            <person name="Schmutz J."/>
            <person name="Mullet J.E."/>
        </authorList>
    </citation>
    <scope>NUCLEOTIDE SEQUENCE [LARGE SCALE GENOMIC DNA]</scope>
    <source>
        <strain evidence="5">cv. BTx623</strain>
    </source>
</reference>
<dbReference type="InParanoid" id="C5XPX8"/>
<reference evidence="4 5" key="1">
    <citation type="journal article" date="2009" name="Nature">
        <title>The Sorghum bicolor genome and the diversification of grasses.</title>
        <authorList>
            <person name="Paterson A.H."/>
            <person name="Bowers J.E."/>
            <person name="Bruggmann R."/>
            <person name="Dubchak I."/>
            <person name="Grimwood J."/>
            <person name="Gundlach H."/>
            <person name="Haberer G."/>
            <person name="Hellsten U."/>
            <person name="Mitros T."/>
            <person name="Poliakov A."/>
            <person name="Schmutz J."/>
            <person name="Spannagl M."/>
            <person name="Tang H."/>
            <person name="Wang X."/>
            <person name="Wicker T."/>
            <person name="Bharti A.K."/>
            <person name="Chapman J."/>
            <person name="Feltus F.A."/>
            <person name="Gowik U."/>
            <person name="Grigoriev I.V."/>
            <person name="Lyons E."/>
            <person name="Maher C.A."/>
            <person name="Martis M."/>
            <person name="Narechania A."/>
            <person name="Otillar R.P."/>
            <person name="Penning B.W."/>
            <person name="Salamov A.A."/>
            <person name="Wang Y."/>
            <person name="Zhang L."/>
            <person name="Carpita N.C."/>
            <person name="Freeling M."/>
            <person name="Gingle A.R."/>
            <person name="Hash C.T."/>
            <person name="Keller B."/>
            <person name="Klein P."/>
            <person name="Kresovich S."/>
            <person name="McCann M.C."/>
            <person name="Ming R."/>
            <person name="Peterson D.G."/>
            <person name="Mehboob-ur-Rahman"/>
            <person name="Ware D."/>
            <person name="Westhoff P."/>
            <person name="Mayer K.F."/>
            <person name="Messing J."/>
            <person name="Rokhsar D.S."/>
        </authorList>
    </citation>
    <scope>NUCLEOTIDE SEQUENCE [LARGE SCALE GENOMIC DNA]</scope>
    <source>
        <strain evidence="5">cv. BTx623</strain>
    </source>
</reference>
<accession>C5XPX8</accession>
<evidence type="ECO:0000256" key="1">
    <source>
        <dbReference type="ARBA" id="ARBA00009861"/>
    </source>
</evidence>
<proteinExistence type="inferred from homology"/>
<dbReference type="PANTHER" id="PTHR31642">
    <property type="entry name" value="TRICHOTHECENE 3-O-ACETYLTRANSFERASE"/>
    <property type="match status" value="1"/>
</dbReference>
<comment type="similarity">
    <text evidence="1">Belongs to the plant acyltransferase family.</text>
</comment>
<keyword evidence="5" id="KW-1185">Reference proteome</keyword>
<name>C5XPX8_SORBI</name>